<dbReference type="Pfam" id="PF13385">
    <property type="entry name" value="Laminin_G_3"/>
    <property type="match status" value="1"/>
</dbReference>
<dbReference type="AlphaFoldDB" id="A0A6J6EBP7"/>
<proteinExistence type="predicted"/>
<dbReference type="InterPro" id="IPR013320">
    <property type="entry name" value="ConA-like_dom_sf"/>
</dbReference>
<name>A0A6J6EBP7_9ZZZZ</name>
<evidence type="ECO:0000313" key="1">
    <source>
        <dbReference type="EMBL" id="CAB4573487.1"/>
    </source>
</evidence>
<organism evidence="1">
    <name type="scientific">freshwater metagenome</name>
    <dbReference type="NCBI Taxonomy" id="449393"/>
    <lineage>
        <taxon>unclassified sequences</taxon>
        <taxon>metagenomes</taxon>
        <taxon>ecological metagenomes</taxon>
    </lineage>
</organism>
<accession>A0A6J6EBP7</accession>
<protein>
    <submittedName>
        <fullName evidence="1">Unannotated protein</fullName>
    </submittedName>
</protein>
<dbReference type="EMBL" id="CAEZTV010000006">
    <property type="protein sequence ID" value="CAB4573487.1"/>
    <property type="molecule type" value="Genomic_DNA"/>
</dbReference>
<sequence length="424" mass="45537">MGKEVNEYFHDDPIEVAESKRLTSKFSLKTKLTGLALISFLSYTLLGSTYATNIQLGSGRVEYGQGVTQSTACDNSVTITPYATFANASGAGADYKLTSIRVTNLDSGCHGKDLIIKAYDLTSSTPLNLYQTGGSTNYSQIRVYNDNGSFNLQDAGLTSNDLTNISGGFQVNLFNSETPASTAAASSLNVYRLTIESVNHDSSLTLANLPSGSMNFVNDTYGIQYASNSAFNFGTGNFTVDVWAYVTNGSSNSTFFTAGGNVNNAGSFAFWVEGNILKIRKNGLSGDVSVAFDNSWRNSWRHYAAVRNNDNYQIYVDGKLVAQGAHGGASVTHTDPTVGQLAGFPNYYGLLGQIRNLRVVKGSALYSGSTLNTTYFTPQAAPLSKVSGTVLLLLVQKPANATFDSSDYRWVPQNTFTLPTYLAP</sequence>
<gene>
    <name evidence="1" type="ORF">UFOPK1747_00115</name>
</gene>
<dbReference type="Gene3D" id="2.60.120.200">
    <property type="match status" value="1"/>
</dbReference>
<dbReference type="SUPFAM" id="SSF49899">
    <property type="entry name" value="Concanavalin A-like lectins/glucanases"/>
    <property type="match status" value="1"/>
</dbReference>
<reference evidence="1" key="1">
    <citation type="submission" date="2020-05" db="EMBL/GenBank/DDBJ databases">
        <authorList>
            <person name="Chiriac C."/>
            <person name="Salcher M."/>
            <person name="Ghai R."/>
            <person name="Kavagutti S V."/>
        </authorList>
    </citation>
    <scope>NUCLEOTIDE SEQUENCE</scope>
</reference>